<dbReference type="InterPro" id="IPR049097">
    <property type="entry name" value="MID51-like_C"/>
</dbReference>
<proteinExistence type="predicted"/>
<keyword evidence="2" id="KW-0812">Transmembrane</keyword>
<keyword evidence="6" id="KW-0472">Membrane</keyword>
<feature type="domain" description="Mitochondrial dynamics protein MID51-like C-terminal" evidence="8">
    <location>
        <begin position="129"/>
        <end position="230"/>
    </location>
</feature>
<reference evidence="9" key="4">
    <citation type="submission" date="2025-09" db="UniProtKB">
        <authorList>
            <consortium name="Ensembl"/>
        </authorList>
    </citation>
    <scope>IDENTIFICATION</scope>
    <source>
        <strain evidence="9">HNI</strain>
    </source>
</reference>
<dbReference type="Proteomes" id="UP000265180">
    <property type="component" value="Chromosome 1"/>
</dbReference>
<comment type="subcellular location">
    <subcellularLocation>
        <location evidence="1">Mitochondrion outer membrane</location>
        <topology evidence="1">Single-pass membrane protein</topology>
    </subcellularLocation>
</comment>
<keyword evidence="4" id="KW-1133">Transmembrane helix</keyword>
<dbReference type="InterPro" id="IPR024810">
    <property type="entry name" value="MAB21L/cGLR"/>
</dbReference>
<sequence length="333" mass="37189">KNSQFKRPTPMKIVFFWHFYFLQINKFEVCFKTRFSDMLVHTCIAVLEHAAPGRSWLHMSPESPASGFLHSHHTDMPLGETSLCGSLLDEVVSVVDHAFLLFPLQLETSVVRGTVVGRITDLGSLLVSHRYLVGGYLSAEVVVNMFSKAVMETVNWPAISSTLDCLVRPVLGGPDLKLEIRCVSVLNSCLSPLFISVLPILREGDVVLTAQPELTSPWVNAWRLSLYPCETQRLVQLDSADDGCRRQTVKVLKAVCRLNPALRALEAAPLTNLVLHLSDSECDWSQNSLHARFQQCIAELIGYLEQGVLQSYFKPAMGFMLYCAISEPEILLI</sequence>
<evidence type="ECO:0000313" key="9">
    <source>
        <dbReference type="Ensembl" id="ENSORLP00020009425.1"/>
    </source>
</evidence>
<dbReference type="Pfam" id="PF21297">
    <property type="entry name" value="MID51-like_C"/>
    <property type="match status" value="2"/>
</dbReference>
<dbReference type="FunFam" id="1.10.1410.40:FF:000003">
    <property type="entry name" value="Mitochondrial dynamics protein MID51"/>
    <property type="match status" value="1"/>
</dbReference>
<evidence type="ECO:0000313" key="10">
    <source>
        <dbReference type="Proteomes" id="UP000265180"/>
    </source>
</evidence>
<evidence type="ECO:0000259" key="8">
    <source>
        <dbReference type="Pfam" id="PF21297"/>
    </source>
</evidence>
<dbReference type="PANTHER" id="PTHR16451:SF13">
    <property type="entry name" value="MITOCHONDRIAL DYNAMICS PROTEIN MID49"/>
    <property type="match status" value="1"/>
</dbReference>
<keyword evidence="5" id="KW-0496">Mitochondrion</keyword>
<evidence type="ECO:0000256" key="1">
    <source>
        <dbReference type="ARBA" id="ARBA00004572"/>
    </source>
</evidence>
<dbReference type="AlphaFoldDB" id="A0A3P9KM31"/>
<keyword evidence="3" id="KW-1000">Mitochondrion outer membrane</keyword>
<evidence type="ECO:0000259" key="7">
    <source>
        <dbReference type="Pfam" id="PF20266"/>
    </source>
</evidence>
<evidence type="ECO:0000256" key="5">
    <source>
        <dbReference type="ARBA" id="ARBA00023128"/>
    </source>
</evidence>
<feature type="domain" description="Mab-21-like HhH/H2TH-like" evidence="7">
    <location>
        <begin position="244"/>
        <end position="318"/>
    </location>
</feature>
<dbReference type="Ensembl" id="ENSORLT00020015798.1">
    <property type="protein sequence ID" value="ENSORLP00020009425.1"/>
    <property type="gene ID" value="ENSORLG00020010332.1"/>
</dbReference>
<name>A0A3P9KM31_ORYLA</name>
<reference evidence="9 10" key="2">
    <citation type="submission" date="2017-04" db="EMBL/GenBank/DDBJ databases">
        <title>CpG methylation of centromeres and impact of large insertions on vertebrate speciation.</title>
        <authorList>
            <person name="Ichikawa K."/>
            <person name="Yoshimura J."/>
            <person name="Morishita S."/>
        </authorList>
    </citation>
    <scope>NUCLEOTIDE SEQUENCE</scope>
    <source>
        <strain evidence="9 10">HNI</strain>
    </source>
</reference>
<evidence type="ECO:0000256" key="4">
    <source>
        <dbReference type="ARBA" id="ARBA00022989"/>
    </source>
</evidence>
<dbReference type="Gene3D" id="1.10.1410.40">
    <property type="match status" value="1"/>
</dbReference>
<dbReference type="Pfam" id="PF20266">
    <property type="entry name" value="Mab-21_C"/>
    <property type="match status" value="1"/>
</dbReference>
<protein>
    <submittedName>
        <fullName evidence="9">Uncharacterized protein</fullName>
    </submittedName>
</protein>
<reference evidence="9" key="3">
    <citation type="submission" date="2025-08" db="UniProtKB">
        <authorList>
            <consortium name="Ensembl"/>
        </authorList>
    </citation>
    <scope>IDENTIFICATION</scope>
    <source>
        <strain evidence="9">HNI</strain>
    </source>
</reference>
<reference key="1">
    <citation type="journal article" date="2007" name="Nature">
        <title>The medaka draft genome and insights into vertebrate genome evolution.</title>
        <authorList>
            <person name="Kasahara M."/>
            <person name="Naruse K."/>
            <person name="Sasaki S."/>
            <person name="Nakatani Y."/>
            <person name="Qu W."/>
            <person name="Ahsan B."/>
            <person name="Yamada T."/>
            <person name="Nagayasu Y."/>
            <person name="Doi K."/>
            <person name="Kasai Y."/>
            <person name="Jindo T."/>
            <person name="Kobayashi D."/>
            <person name="Shimada A."/>
            <person name="Toyoda A."/>
            <person name="Kuroki Y."/>
            <person name="Fujiyama A."/>
            <person name="Sasaki T."/>
            <person name="Shimizu A."/>
            <person name="Asakawa S."/>
            <person name="Shimizu N."/>
            <person name="Hashimoto S."/>
            <person name="Yang J."/>
            <person name="Lee Y."/>
            <person name="Matsushima K."/>
            <person name="Sugano S."/>
            <person name="Sakaizumi M."/>
            <person name="Narita T."/>
            <person name="Ohishi K."/>
            <person name="Haga S."/>
            <person name="Ohta F."/>
            <person name="Nomoto H."/>
            <person name="Nogata K."/>
            <person name="Morishita T."/>
            <person name="Endo T."/>
            <person name="Shin-I T."/>
            <person name="Takeda H."/>
            <person name="Morishita S."/>
            <person name="Kohara Y."/>
        </authorList>
    </citation>
    <scope>NUCLEOTIDE SEQUENCE [LARGE SCALE GENOMIC DNA]</scope>
    <source>
        <strain>Hd-rR</strain>
    </source>
</reference>
<organism evidence="9 10">
    <name type="scientific">Oryzias latipes</name>
    <name type="common">Japanese rice fish</name>
    <name type="synonym">Japanese killifish</name>
    <dbReference type="NCBI Taxonomy" id="8090"/>
    <lineage>
        <taxon>Eukaryota</taxon>
        <taxon>Metazoa</taxon>
        <taxon>Chordata</taxon>
        <taxon>Craniata</taxon>
        <taxon>Vertebrata</taxon>
        <taxon>Euteleostomi</taxon>
        <taxon>Actinopterygii</taxon>
        <taxon>Neopterygii</taxon>
        <taxon>Teleostei</taxon>
        <taxon>Neoteleostei</taxon>
        <taxon>Acanthomorphata</taxon>
        <taxon>Ovalentaria</taxon>
        <taxon>Atherinomorphae</taxon>
        <taxon>Beloniformes</taxon>
        <taxon>Adrianichthyidae</taxon>
        <taxon>Oryziinae</taxon>
        <taxon>Oryzias</taxon>
    </lineage>
</organism>
<dbReference type="SMART" id="SM01265">
    <property type="entry name" value="Mab-21"/>
    <property type="match status" value="1"/>
</dbReference>
<dbReference type="InterPro" id="IPR046906">
    <property type="entry name" value="Mab-21_HhH/H2TH-like"/>
</dbReference>
<feature type="domain" description="Mitochondrial dynamics protein MID51-like C-terminal" evidence="8">
    <location>
        <begin position="67"/>
        <end position="110"/>
    </location>
</feature>
<accession>A0A3P9KM31</accession>
<dbReference type="InterPro" id="IPR045909">
    <property type="entry name" value="MID49/MID51"/>
</dbReference>
<dbReference type="GO" id="GO:0007005">
    <property type="term" value="P:mitochondrion organization"/>
    <property type="evidence" value="ECO:0007669"/>
    <property type="project" value="InterPro"/>
</dbReference>
<evidence type="ECO:0000256" key="3">
    <source>
        <dbReference type="ARBA" id="ARBA00022787"/>
    </source>
</evidence>
<dbReference type="PANTHER" id="PTHR16451">
    <property type="entry name" value="MITOCHONDRIAL DYNAMICS PROTEINS 49/51 FAMILY MEMBER"/>
    <property type="match status" value="1"/>
</dbReference>
<evidence type="ECO:0000256" key="2">
    <source>
        <dbReference type="ARBA" id="ARBA00022692"/>
    </source>
</evidence>
<dbReference type="GO" id="GO:0005741">
    <property type="term" value="C:mitochondrial outer membrane"/>
    <property type="evidence" value="ECO:0007669"/>
    <property type="project" value="UniProtKB-SubCell"/>
</dbReference>
<dbReference type="Gene3D" id="3.30.460.90">
    <property type="match status" value="2"/>
</dbReference>
<evidence type="ECO:0000256" key="6">
    <source>
        <dbReference type="ARBA" id="ARBA00023136"/>
    </source>
</evidence>